<accession>A0A1E7FER6</accession>
<proteinExistence type="inferred from homology"/>
<dbReference type="EMBL" id="KV784358">
    <property type="protein sequence ID" value="OEU16668.1"/>
    <property type="molecule type" value="Genomic_DNA"/>
</dbReference>
<dbReference type="GO" id="GO:0005524">
    <property type="term" value="F:ATP binding"/>
    <property type="evidence" value="ECO:0007669"/>
    <property type="project" value="UniProtKB-KW"/>
</dbReference>
<dbReference type="PANTHER" id="PTHR12169">
    <property type="entry name" value="ATPASE N2B"/>
    <property type="match status" value="1"/>
</dbReference>
<dbReference type="NCBIfam" id="NF040713">
    <property type="entry name" value="ZapE"/>
    <property type="match status" value="1"/>
</dbReference>
<dbReference type="OrthoDB" id="548867at2759"/>
<keyword evidence="2" id="KW-0547">Nucleotide-binding</keyword>
<keyword evidence="3" id="KW-0067">ATP-binding</keyword>
<feature type="non-terminal residue" evidence="4">
    <location>
        <position position="382"/>
    </location>
</feature>
<evidence type="ECO:0000256" key="2">
    <source>
        <dbReference type="ARBA" id="ARBA00022741"/>
    </source>
</evidence>
<dbReference type="AlphaFoldDB" id="A0A1E7FER6"/>
<protein>
    <submittedName>
        <fullName evidence="4">AFG1-like ATPase</fullName>
    </submittedName>
</protein>
<dbReference type="Proteomes" id="UP000095751">
    <property type="component" value="Unassembled WGS sequence"/>
</dbReference>
<dbReference type="InterPro" id="IPR027417">
    <property type="entry name" value="P-loop_NTPase"/>
</dbReference>
<dbReference type="PANTHER" id="PTHR12169:SF6">
    <property type="entry name" value="AFG1-LIKE ATPASE"/>
    <property type="match status" value="1"/>
</dbReference>
<organism evidence="4 5">
    <name type="scientific">Fragilariopsis cylindrus CCMP1102</name>
    <dbReference type="NCBI Taxonomy" id="635003"/>
    <lineage>
        <taxon>Eukaryota</taxon>
        <taxon>Sar</taxon>
        <taxon>Stramenopiles</taxon>
        <taxon>Ochrophyta</taxon>
        <taxon>Bacillariophyta</taxon>
        <taxon>Bacillariophyceae</taxon>
        <taxon>Bacillariophycidae</taxon>
        <taxon>Bacillariales</taxon>
        <taxon>Bacillariaceae</taxon>
        <taxon>Fragilariopsis</taxon>
    </lineage>
</organism>
<dbReference type="GO" id="GO:0005739">
    <property type="term" value="C:mitochondrion"/>
    <property type="evidence" value="ECO:0007669"/>
    <property type="project" value="TreeGrafter"/>
</dbReference>
<comment type="similarity">
    <text evidence="1">Belongs to the AFG1 ATPase family.</text>
</comment>
<dbReference type="Gene3D" id="3.40.50.300">
    <property type="entry name" value="P-loop containing nucleotide triphosphate hydrolases"/>
    <property type="match status" value="1"/>
</dbReference>
<evidence type="ECO:0000256" key="1">
    <source>
        <dbReference type="ARBA" id="ARBA00010322"/>
    </source>
</evidence>
<dbReference type="InterPro" id="IPR005654">
    <property type="entry name" value="ATPase_AFG1-like"/>
</dbReference>
<dbReference type="GO" id="GO:0016887">
    <property type="term" value="F:ATP hydrolysis activity"/>
    <property type="evidence" value="ECO:0007669"/>
    <property type="project" value="InterPro"/>
</dbReference>
<dbReference type="InParanoid" id="A0A1E7FER6"/>
<dbReference type="SUPFAM" id="SSF52540">
    <property type="entry name" value="P-loop containing nucleoside triphosphate hydrolases"/>
    <property type="match status" value="1"/>
</dbReference>
<evidence type="ECO:0000256" key="3">
    <source>
        <dbReference type="ARBA" id="ARBA00022840"/>
    </source>
</evidence>
<dbReference type="Pfam" id="PF03969">
    <property type="entry name" value="AFG1_ATPase"/>
    <property type="match status" value="1"/>
</dbReference>
<evidence type="ECO:0000313" key="4">
    <source>
        <dbReference type="EMBL" id="OEU16668.1"/>
    </source>
</evidence>
<name>A0A1E7FER6_9STRA</name>
<reference evidence="4 5" key="1">
    <citation type="submission" date="2016-09" db="EMBL/GenBank/DDBJ databases">
        <title>Extensive genetic diversity and differential bi-allelic expression allows diatom success in the polar Southern Ocean.</title>
        <authorList>
            <consortium name="DOE Joint Genome Institute"/>
            <person name="Mock T."/>
            <person name="Otillar R.P."/>
            <person name="Strauss J."/>
            <person name="Dupont C."/>
            <person name="Frickenhaus S."/>
            <person name="Maumus F."/>
            <person name="Mcmullan M."/>
            <person name="Sanges R."/>
            <person name="Schmutz J."/>
            <person name="Toseland A."/>
            <person name="Valas R."/>
            <person name="Veluchamy A."/>
            <person name="Ward B.J."/>
            <person name="Allen A."/>
            <person name="Barry K."/>
            <person name="Falciatore A."/>
            <person name="Ferrante M."/>
            <person name="Fortunato A.E."/>
            <person name="Gloeckner G."/>
            <person name="Gruber A."/>
            <person name="Hipkin R."/>
            <person name="Janech M."/>
            <person name="Kroth P."/>
            <person name="Leese F."/>
            <person name="Lindquist E."/>
            <person name="Lyon B.R."/>
            <person name="Martin J."/>
            <person name="Mayer C."/>
            <person name="Parker M."/>
            <person name="Quesneville H."/>
            <person name="Raymond J."/>
            <person name="Uhlig C."/>
            <person name="Valentin K.U."/>
            <person name="Worden A.Z."/>
            <person name="Armbrust E.V."/>
            <person name="Bowler C."/>
            <person name="Green B."/>
            <person name="Moulton V."/>
            <person name="Van Oosterhout C."/>
            <person name="Grigoriev I."/>
        </authorList>
    </citation>
    <scope>NUCLEOTIDE SEQUENCE [LARGE SCALE GENOMIC DNA]</scope>
    <source>
        <strain evidence="4 5">CCMP1102</strain>
    </source>
</reference>
<evidence type="ECO:0000313" key="5">
    <source>
        <dbReference type="Proteomes" id="UP000095751"/>
    </source>
</evidence>
<keyword evidence="5" id="KW-1185">Reference proteome</keyword>
<feature type="non-terminal residue" evidence="4">
    <location>
        <position position="1"/>
    </location>
</feature>
<dbReference type="KEGG" id="fcy:FRACYDRAFT_149389"/>
<sequence>KTPRGLYIYGSVGTGKTMLMDSFYDNVQLPGGDNDDDDDGRRKQRLHFHNFLSIVHRDIHRLKQKDLKEHGRNFSVDTSLANNPIHKVGLQLSSKISLLCLDEFQVTDIADAVILSQLFTILFQNGTVVVATSNRPPTDLYEGGLNRSYFLPFIDLLERHCITYHIPSQRDYRRILSNCSSFFVNSSGGGDGGDGTSNIDYLVSKLCLDPRSMQLQVGFNRSISVDRVYLGGTEENNNNRTPSMARFSFEELCDTEKGAMDYRAIAQTFDIVIVEDIPALDLEGHNRARRFITLIDELYEGKCALLCSALNGKTPMDLFQTYENADMKNNKSNDVIFGIDVAQQGGTPVGALASVRELSFAFERASSRIFEMCSRSWWQRVL</sequence>
<gene>
    <name evidence="4" type="ORF">FRACYDRAFT_149389</name>
</gene>